<accession>A0A7W9WXB3</accession>
<protein>
    <submittedName>
        <fullName evidence="1">Uncharacterized protein</fullName>
    </submittedName>
</protein>
<proteinExistence type="predicted"/>
<dbReference type="AlphaFoldDB" id="A0A7W9WXB3"/>
<gene>
    <name evidence="1" type="ORF">HD842_000759</name>
</gene>
<comment type="caution">
    <text evidence="1">The sequence shown here is derived from an EMBL/GenBank/DDBJ whole genome shotgun (WGS) entry which is preliminary data.</text>
</comment>
<evidence type="ECO:0000313" key="2">
    <source>
        <dbReference type="Proteomes" id="UP000540787"/>
    </source>
</evidence>
<organism evidence="1 2">
    <name type="scientific">Massilia aurea</name>
    <dbReference type="NCBI Taxonomy" id="373040"/>
    <lineage>
        <taxon>Bacteria</taxon>
        <taxon>Pseudomonadati</taxon>
        <taxon>Pseudomonadota</taxon>
        <taxon>Betaproteobacteria</taxon>
        <taxon>Burkholderiales</taxon>
        <taxon>Oxalobacteraceae</taxon>
        <taxon>Telluria group</taxon>
        <taxon>Massilia</taxon>
    </lineage>
</organism>
<dbReference type="Proteomes" id="UP000540787">
    <property type="component" value="Unassembled WGS sequence"/>
</dbReference>
<evidence type="ECO:0000313" key="1">
    <source>
        <dbReference type="EMBL" id="MBB6132648.1"/>
    </source>
</evidence>
<name>A0A7W9WXB3_9BURK</name>
<sequence length="47" mass="5162">MHQWHYIAQTVPFSYGFHHGGGAVGAYFLVDLLGNVIHSGVSSKYVL</sequence>
<reference evidence="1 2" key="1">
    <citation type="submission" date="2020-08" db="EMBL/GenBank/DDBJ databases">
        <title>The Agave Microbiome: Exploring the role of microbial communities in plant adaptations to desert environments.</title>
        <authorList>
            <person name="Partida-Martinez L.P."/>
        </authorList>
    </citation>
    <scope>NUCLEOTIDE SEQUENCE [LARGE SCALE GENOMIC DNA]</scope>
    <source>
        <strain evidence="1 2">AT3.2</strain>
    </source>
</reference>
<keyword evidence="2" id="KW-1185">Reference proteome</keyword>
<dbReference type="EMBL" id="JACHBX010000001">
    <property type="protein sequence ID" value="MBB6132648.1"/>
    <property type="molecule type" value="Genomic_DNA"/>
</dbReference>